<evidence type="ECO:0000256" key="1">
    <source>
        <dbReference type="ARBA" id="ARBA00022679"/>
    </source>
</evidence>
<keyword evidence="5" id="KW-1185">Reference proteome</keyword>
<keyword evidence="2" id="KW-0012">Acyltransferase</keyword>
<dbReference type="InterPro" id="IPR001099">
    <property type="entry name" value="Chalcone/stilbene_synt_N"/>
</dbReference>
<keyword evidence="1" id="KW-0808">Transferase</keyword>
<dbReference type="InterPro" id="IPR016039">
    <property type="entry name" value="Thiolase-like"/>
</dbReference>
<accession>A0A7J7NDS9</accession>
<dbReference type="SUPFAM" id="SSF53901">
    <property type="entry name" value="Thiolase-like"/>
    <property type="match status" value="1"/>
</dbReference>
<gene>
    <name evidence="4" type="ORF">GIB67_030425</name>
</gene>
<evidence type="ECO:0000313" key="5">
    <source>
        <dbReference type="Proteomes" id="UP000541444"/>
    </source>
</evidence>
<dbReference type="Proteomes" id="UP000541444">
    <property type="component" value="Unassembled WGS sequence"/>
</dbReference>
<dbReference type="InterPro" id="IPR011141">
    <property type="entry name" value="Polyketide_synthase_type-III"/>
</dbReference>
<evidence type="ECO:0000259" key="3">
    <source>
        <dbReference type="Pfam" id="PF00195"/>
    </source>
</evidence>
<evidence type="ECO:0000256" key="2">
    <source>
        <dbReference type="ARBA" id="ARBA00023315"/>
    </source>
</evidence>
<dbReference type="EMBL" id="JACGCM010000857">
    <property type="protein sequence ID" value="KAF6165243.1"/>
    <property type="molecule type" value="Genomic_DNA"/>
</dbReference>
<dbReference type="AlphaFoldDB" id="A0A7J7NDS9"/>
<dbReference type="GO" id="GO:0016747">
    <property type="term" value="F:acyltransferase activity, transferring groups other than amino-acyl groups"/>
    <property type="evidence" value="ECO:0007669"/>
    <property type="project" value="InterPro"/>
</dbReference>
<evidence type="ECO:0000313" key="4">
    <source>
        <dbReference type="EMBL" id="KAF6165243.1"/>
    </source>
</evidence>
<sequence>MESSAEESHVKCCNIPGKLHTPARSKLSAGKSKLPRASFIKFKQDTSLNAANLEAVRRSRNTPKNRKHEAGTGSRVVSYTGPTTVLAIGTTTPSNCVCQADYPDYYFRITKSEYLVDLKEKFKRMCDKSMIKKRYMHLDEEILKQNWSRRILYVFEELSMSFERVGVSFERVDMFPGILAQCHISFERVVTSSRIWPRGIFSFERVWVRSNELSNDYRNSSSSLRALNTF</sequence>
<dbReference type="Pfam" id="PF00195">
    <property type="entry name" value="Chal_sti_synt_N"/>
    <property type="match status" value="1"/>
</dbReference>
<name>A0A7J7NDS9_9MAGN</name>
<reference evidence="4 5" key="1">
    <citation type="journal article" date="2020" name="IScience">
        <title>Genome Sequencing of the Endangered Kingdonia uniflora (Circaeasteraceae, Ranunculales) Reveals Potential Mechanisms of Evolutionary Specialization.</title>
        <authorList>
            <person name="Sun Y."/>
            <person name="Deng T."/>
            <person name="Zhang A."/>
            <person name="Moore M.J."/>
            <person name="Landis J.B."/>
            <person name="Lin N."/>
            <person name="Zhang H."/>
            <person name="Zhang X."/>
            <person name="Huang J."/>
            <person name="Zhang X."/>
            <person name="Sun H."/>
            <person name="Wang H."/>
        </authorList>
    </citation>
    <scope>NUCLEOTIDE SEQUENCE [LARGE SCALE GENOMIC DNA]</scope>
    <source>
        <strain evidence="4">TB1705</strain>
        <tissue evidence="4">Leaf</tissue>
    </source>
</reference>
<feature type="domain" description="Chalcone/stilbene synthase N-terminal" evidence="3">
    <location>
        <begin position="75"/>
        <end position="146"/>
    </location>
</feature>
<dbReference type="Gene3D" id="3.40.47.10">
    <property type="match status" value="1"/>
</dbReference>
<protein>
    <recommendedName>
        <fullName evidence="3">Chalcone/stilbene synthase N-terminal domain-containing protein</fullName>
    </recommendedName>
</protein>
<organism evidence="4 5">
    <name type="scientific">Kingdonia uniflora</name>
    <dbReference type="NCBI Taxonomy" id="39325"/>
    <lineage>
        <taxon>Eukaryota</taxon>
        <taxon>Viridiplantae</taxon>
        <taxon>Streptophyta</taxon>
        <taxon>Embryophyta</taxon>
        <taxon>Tracheophyta</taxon>
        <taxon>Spermatophyta</taxon>
        <taxon>Magnoliopsida</taxon>
        <taxon>Ranunculales</taxon>
        <taxon>Circaeasteraceae</taxon>
        <taxon>Kingdonia</taxon>
    </lineage>
</organism>
<dbReference type="PANTHER" id="PTHR11877:SF14">
    <property type="entry name" value="CHALCONE SYNTHASE"/>
    <property type="match status" value="1"/>
</dbReference>
<proteinExistence type="predicted"/>
<dbReference type="GO" id="GO:0030639">
    <property type="term" value="P:polyketide biosynthetic process"/>
    <property type="evidence" value="ECO:0007669"/>
    <property type="project" value="TreeGrafter"/>
</dbReference>
<dbReference type="PANTHER" id="PTHR11877">
    <property type="entry name" value="HYDROXYMETHYLGLUTARYL-COA SYNTHASE"/>
    <property type="match status" value="1"/>
</dbReference>
<comment type="caution">
    <text evidence="4">The sequence shown here is derived from an EMBL/GenBank/DDBJ whole genome shotgun (WGS) entry which is preliminary data.</text>
</comment>